<dbReference type="GO" id="GO:0040029">
    <property type="term" value="P:epigenetic regulation of gene expression"/>
    <property type="evidence" value="ECO:0007669"/>
    <property type="project" value="TreeGrafter"/>
</dbReference>
<dbReference type="Gene3D" id="3.40.800.20">
    <property type="entry name" value="Histone deacetylase domain"/>
    <property type="match status" value="1"/>
</dbReference>
<evidence type="ECO:0000256" key="1">
    <source>
        <dbReference type="ARBA" id="ARBA00005947"/>
    </source>
</evidence>
<dbReference type="OrthoDB" id="9808367at2"/>
<dbReference type="EMBL" id="AP014945">
    <property type="protein sequence ID" value="BAU24134.1"/>
    <property type="molecule type" value="Genomic_DNA"/>
</dbReference>
<dbReference type="CDD" id="cd09992">
    <property type="entry name" value="HDAC_classII"/>
    <property type="match status" value="1"/>
</dbReference>
<dbReference type="PRINTS" id="PR01270">
    <property type="entry name" value="HDASUPER"/>
</dbReference>
<feature type="domain" description="Histone deacetylase" evidence="2">
    <location>
        <begin position="21"/>
        <end position="307"/>
    </location>
</feature>
<dbReference type="PANTHER" id="PTHR10625">
    <property type="entry name" value="HISTONE DEACETYLASE HDAC1-RELATED"/>
    <property type="match status" value="1"/>
</dbReference>
<dbReference type="InterPro" id="IPR037138">
    <property type="entry name" value="His_deacetylse_dom_sf"/>
</dbReference>
<organism evidence="3 4">
    <name type="scientific">Caldimicrobium thiodismutans</name>
    <dbReference type="NCBI Taxonomy" id="1653476"/>
    <lineage>
        <taxon>Bacteria</taxon>
        <taxon>Pseudomonadati</taxon>
        <taxon>Thermodesulfobacteriota</taxon>
        <taxon>Thermodesulfobacteria</taxon>
        <taxon>Thermodesulfobacteriales</taxon>
        <taxon>Thermodesulfobacteriaceae</taxon>
        <taxon>Caldimicrobium</taxon>
    </lineage>
</organism>
<evidence type="ECO:0000313" key="4">
    <source>
        <dbReference type="Proteomes" id="UP000068196"/>
    </source>
</evidence>
<name>A0A0U4N4B9_9BACT</name>
<dbReference type="InterPro" id="IPR023696">
    <property type="entry name" value="Ureohydrolase_dom_sf"/>
</dbReference>
<proteinExistence type="inferred from homology"/>
<dbReference type="PANTHER" id="PTHR10625:SF10">
    <property type="entry name" value="HISTONE DEACETYLASE HDAC1"/>
    <property type="match status" value="1"/>
</dbReference>
<dbReference type="InterPro" id="IPR000286">
    <property type="entry name" value="HDACs"/>
</dbReference>
<evidence type="ECO:0000313" key="3">
    <source>
        <dbReference type="EMBL" id="BAU24134.1"/>
    </source>
</evidence>
<dbReference type="InterPro" id="IPR023801">
    <property type="entry name" value="His_deacetylse_dom"/>
</dbReference>
<dbReference type="Pfam" id="PF00850">
    <property type="entry name" value="Hist_deacetyl"/>
    <property type="match status" value="1"/>
</dbReference>
<dbReference type="KEGG" id="cthi:THC_1775"/>
<dbReference type="RefSeq" id="WP_068516362.1">
    <property type="nucleotide sequence ID" value="NZ_AP014945.1"/>
</dbReference>
<protein>
    <submittedName>
        <fullName evidence="3">Histone deacetylase</fullName>
    </submittedName>
</protein>
<accession>A0A0U4N4B9</accession>
<dbReference type="STRING" id="1653476.THC_1775"/>
<dbReference type="AlphaFoldDB" id="A0A0U4N4B9"/>
<dbReference type="Proteomes" id="UP000068196">
    <property type="component" value="Chromosome"/>
</dbReference>
<dbReference type="SUPFAM" id="SSF52768">
    <property type="entry name" value="Arginase/deacetylase"/>
    <property type="match status" value="1"/>
</dbReference>
<dbReference type="GO" id="GO:0004407">
    <property type="term" value="F:histone deacetylase activity"/>
    <property type="evidence" value="ECO:0007669"/>
    <property type="project" value="TreeGrafter"/>
</dbReference>
<dbReference type="PATRIC" id="fig|1653476.3.peg.1851"/>
<reference evidence="4" key="2">
    <citation type="journal article" date="2016" name="Int. J. Syst. Evol. Microbiol.">
        <title>Caldimicrobium thiodismutans sp. nov., a sulfur-disproportionating bacterium isolated from a hot spring.</title>
        <authorList>
            <person name="Kojima H."/>
            <person name="Umezawa K."/>
            <person name="Fukui M."/>
        </authorList>
    </citation>
    <scope>NUCLEOTIDE SEQUENCE [LARGE SCALE GENOMIC DNA]</scope>
    <source>
        <strain evidence="4">TF1</strain>
    </source>
</reference>
<gene>
    <name evidence="3" type="ORF">THC_1775</name>
</gene>
<evidence type="ECO:0000259" key="2">
    <source>
        <dbReference type="Pfam" id="PF00850"/>
    </source>
</evidence>
<comment type="similarity">
    <text evidence="1">Belongs to the histone deacetylase family.</text>
</comment>
<sequence>MKKIAILYDEIFLKHKAGDWHPESPYRLEAILRRISEPDLKDLIEFHKPERATKEEILWNHTEELYDLIASTSGKPFFSLDPDTATNEYSFEAALYAAGAQKKALNLLLDEDYNYAFALVRPPGHHAEKDRAMGFCLFNNVALAALYAKHYYNLKRILIVDFDLHHGNGTQRSFYDDPEVLFFSTHQFPHYPGTGNYTEIGVGIGRGYTINVPLKGQSGDEDFLFFYKYLLEPIALQYKPEIVLVSAGFDSLQGDPLGSLQLTFEGLSCMIKILQKIAETSAQGKILFTLEGGYNLKNLSEGVATILFTLAGSKKTSHPDTLSPSSYAQTLYNKLADLLNFKNYWEVETL</sequence>
<reference evidence="3 4" key="1">
    <citation type="journal article" date="2016" name="Int. J. Syst. Evol. Microbiol.">
        <title>Caldimicrobium thiodismutans sp. nov., a sulfur-disproportionating bacterium isolated from a hot spring, and emended description of the genus Caldimicrobium.</title>
        <authorList>
            <person name="Kojima H."/>
            <person name="Umezawa K."/>
            <person name="Fukui M."/>
        </authorList>
    </citation>
    <scope>NUCLEOTIDE SEQUENCE [LARGE SCALE GENOMIC DNA]</scope>
    <source>
        <strain evidence="3 4">TF1</strain>
    </source>
</reference>
<keyword evidence="4" id="KW-1185">Reference proteome</keyword>